<name>X1K7K2_9ZZZZ</name>
<dbReference type="InterPro" id="IPR003751">
    <property type="entry name" value="CsrA"/>
</dbReference>
<sequence>MIGENVEVTIADVRGNSVRLGITAPRCIAVHRKEVYEAIHCNKTKKAQFSCRTAELVKIAVASTGPTLEDYVGTWDGHYGYLLIIDPDTMRYEVLQNPLAALHGPAAGRAFAQLLLQGGVHTILVGNCGSDMLKILGGAGISILTGMTGSVRGTVEQ</sequence>
<evidence type="ECO:0000256" key="2">
    <source>
        <dbReference type="ARBA" id="ARBA00022845"/>
    </source>
</evidence>
<dbReference type="SUPFAM" id="SSF53146">
    <property type="entry name" value="Nitrogenase accessory factor-like"/>
    <property type="match status" value="1"/>
</dbReference>
<keyword evidence="1" id="KW-0963">Cytoplasm</keyword>
<evidence type="ECO:0000256" key="3">
    <source>
        <dbReference type="ARBA" id="ARBA00022884"/>
    </source>
</evidence>
<dbReference type="AlphaFoldDB" id="X1K7K2"/>
<protein>
    <recommendedName>
        <fullName evidence="4">Dinitrogenase iron-molybdenum cofactor biosynthesis domain-containing protein</fullName>
    </recommendedName>
</protein>
<dbReference type="EMBL" id="BARU01044461">
    <property type="protein sequence ID" value="GAH78063.1"/>
    <property type="molecule type" value="Genomic_DNA"/>
</dbReference>
<dbReference type="Gene3D" id="2.60.40.4380">
    <property type="entry name" value="Translational regulator CsrA"/>
    <property type="match status" value="1"/>
</dbReference>
<evidence type="ECO:0000259" key="4">
    <source>
        <dbReference type="Pfam" id="PF02579"/>
    </source>
</evidence>
<feature type="non-terminal residue" evidence="5">
    <location>
        <position position="157"/>
    </location>
</feature>
<keyword evidence="2" id="KW-0810">Translation regulation</keyword>
<evidence type="ECO:0000256" key="1">
    <source>
        <dbReference type="ARBA" id="ARBA00022490"/>
    </source>
</evidence>
<gene>
    <name evidence="5" type="ORF">S03H2_67797</name>
</gene>
<dbReference type="GO" id="GO:0005829">
    <property type="term" value="C:cytosol"/>
    <property type="evidence" value="ECO:0007669"/>
    <property type="project" value="TreeGrafter"/>
</dbReference>
<dbReference type="InterPro" id="IPR036105">
    <property type="entry name" value="DiNase_FeMo-co_biosyn_sf"/>
</dbReference>
<dbReference type="GO" id="GO:0006109">
    <property type="term" value="P:regulation of carbohydrate metabolic process"/>
    <property type="evidence" value="ECO:0007669"/>
    <property type="project" value="InterPro"/>
</dbReference>
<dbReference type="Pfam" id="PF02579">
    <property type="entry name" value="Nitro_FeMo-Co"/>
    <property type="match status" value="1"/>
</dbReference>
<dbReference type="SUPFAM" id="SSF117130">
    <property type="entry name" value="CsrA-like"/>
    <property type="match status" value="1"/>
</dbReference>
<accession>X1K7K2</accession>
<dbReference type="PANTHER" id="PTHR34984:SF1">
    <property type="entry name" value="CARBON STORAGE REGULATOR"/>
    <property type="match status" value="1"/>
</dbReference>
<comment type="caution">
    <text evidence="5">The sequence shown here is derived from an EMBL/GenBank/DDBJ whole genome shotgun (WGS) entry which is preliminary data.</text>
</comment>
<dbReference type="InterPro" id="IPR003731">
    <property type="entry name" value="Di-Nase_FeMo-co_biosynth"/>
</dbReference>
<dbReference type="GO" id="GO:0006402">
    <property type="term" value="P:mRNA catabolic process"/>
    <property type="evidence" value="ECO:0007669"/>
    <property type="project" value="InterPro"/>
</dbReference>
<proteinExistence type="predicted"/>
<dbReference type="InterPro" id="IPR036107">
    <property type="entry name" value="CsrA_sf"/>
</dbReference>
<dbReference type="Gene3D" id="3.30.420.130">
    <property type="entry name" value="Dinitrogenase iron-molybdenum cofactor biosynthesis domain"/>
    <property type="match status" value="1"/>
</dbReference>
<dbReference type="GO" id="GO:0048027">
    <property type="term" value="F:mRNA 5'-UTR binding"/>
    <property type="evidence" value="ECO:0007669"/>
    <property type="project" value="TreeGrafter"/>
</dbReference>
<dbReference type="GO" id="GO:0045947">
    <property type="term" value="P:negative regulation of translational initiation"/>
    <property type="evidence" value="ECO:0007669"/>
    <property type="project" value="TreeGrafter"/>
</dbReference>
<dbReference type="PANTHER" id="PTHR34984">
    <property type="entry name" value="CARBON STORAGE REGULATOR"/>
    <property type="match status" value="1"/>
</dbReference>
<keyword evidence="3" id="KW-0694">RNA-binding</keyword>
<dbReference type="Pfam" id="PF02599">
    <property type="entry name" value="CsrA"/>
    <property type="match status" value="1"/>
</dbReference>
<evidence type="ECO:0000313" key="5">
    <source>
        <dbReference type="EMBL" id="GAH78063.1"/>
    </source>
</evidence>
<reference evidence="5" key="1">
    <citation type="journal article" date="2014" name="Front. Microbiol.">
        <title>High frequency of phylogenetically diverse reductive dehalogenase-homologous genes in deep subseafloor sedimentary metagenomes.</title>
        <authorList>
            <person name="Kawai M."/>
            <person name="Futagami T."/>
            <person name="Toyoda A."/>
            <person name="Takaki Y."/>
            <person name="Nishi S."/>
            <person name="Hori S."/>
            <person name="Arai W."/>
            <person name="Tsubouchi T."/>
            <person name="Morono Y."/>
            <person name="Uchiyama I."/>
            <person name="Ito T."/>
            <person name="Fujiyama A."/>
            <person name="Inagaki F."/>
            <person name="Takami H."/>
        </authorList>
    </citation>
    <scope>NUCLEOTIDE SEQUENCE</scope>
    <source>
        <strain evidence="5">Expedition CK06-06</strain>
    </source>
</reference>
<organism evidence="5">
    <name type="scientific">marine sediment metagenome</name>
    <dbReference type="NCBI Taxonomy" id="412755"/>
    <lineage>
        <taxon>unclassified sequences</taxon>
        <taxon>metagenomes</taxon>
        <taxon>ecological metagenomes</taxon>
    </lineage>
</organism>
<feature type="domain" description="Dinitrogenase iron-molybdenum cofactor biosynthesis" evidence="4">
    <location>
        <begin position="81"/>
        <end position="156"/>
    </location>
</feature>